<evidence type="ECO:0000259" key="2">
    <source>
        <dbReference type="PROSITE" id="PS50234"/>
    </source>
</evidence>
<protein>
    <submittedName>
        <fullName evidence="3">von Willebrand factor type A domain protein</fullName>
    </submittedName>
</protein>
<sequence length="417" mass="43022">MNTWINVSPAIPGRGTCGATPRAASLAPVAKARGLPGGLFTALIVLCASPGCGTSPAGSNDEDAINTLASSGGESTEGPSCASNSECAPGELCQGGACTPNLPGGPCEDSSNCVDDETCENGTCVPEQGTDDGMGCGGEVYTATAIPPNVLIVQDRSGSMDQKVGDEGTKWMLAKAAIEQVVTDYADEVFFGLMLYPGLDPDCDDGKSCGPGVIAVDVGPATATAITSALNDADTCSLGTPTAETLEVLQDYSGLADLGRPNYVLLITDGQSSCDDPVPMVAELLEQDPPIKTFVVGFGDGVDVAELNEMAEAGGTALMGDQMYYQAGNAQSLVDAFADIAGSVLSCSFVLDVVPPDPDKLFVFINDVEILRDLGHDDGWDYEAESNQVTFYGPPCELMQSGQIMDLQFVFGCPEPR</sequence>
<evidence type="ECO:0000313" key="3">
    <source>
        <dbReference type="EMBL" id="PRQ08644.1"/>
    </source>
</evidence>
<dbReference type="Pfam" id="PF00092">
    <property type="entry name" value="VWA"/>
    <property type="match status" value="1"/>
</dbReference>
<dbReference type="AlphaFoldDB" id="A0A2S9YU85"/>
<gene>
    <name evidence="3" type="ORF">ENSA7_16500</name>
</gene>
<dbReference type="Proteomes" id="UP000238823">
    <property type="component" value="Unassembled WGS sequence"/>
</dbReference>
<dbReference type="SUPFAM" id="SSF53300">
    <property type="entry name" value="vWA-like"/>
    <property type="match status" value="1"/>
</dbReference>
<organism evidence="3 4">
    <name type="scientific">Enhygromyxa salina</name>
    <dbReference type="NCBI Taxonomy" id="215803"/>
    <lineage>
        <taxon>Bacteria</taxon>
        <taxon>Pseudomonadati</taxon>
        <taxon>Myxococcota</taxon>
        <taxon>Polyangia</taxon>
        <taxon>Nannocystales</taxon>
        <taxon>Nannocystaceae</taxon>
        <taxon>Enhygromyxa</taxon>
    </lineage>
</organism>
<feature type="compositionally biased region" description="Polar residues" evidence="1">
    <location>
        <begin position="67"/>
        <end position="77"/>
    </location>
</feature>
<accession>A0A2S9YU85</accession>
<dbReference type="Pfam" id="PF23416">
    <property type="entry name" value="DUF7107"/>
    <property type="match status" value="1"/>
</dbReference>
<name>A0A2S9YU85_9BACT</name>
<comment type="caution">
    <text evidence="3">The sequence shown here is derived from an EMBL/GenBank/DDBJ whole genome shotgun (WGS) entry which is preliminary data.</text>
</comment>
<evidence type="ECO:0000256" key="1">
    <source>
        <dbReference type="SAM" id="MobiDB-lite"/>
    </source>
</evidence>
<dbReference type="PROSITE" id="PS50234">
    <property type="entry name" value="VWFA"/>
    <property type="match status" value="1"/>
</dbReference>
<evidence type="ECO:0000313" key="4">
    <source>
        <dbReference type="Proteomes" id="UP000238823"/>
    </source>
</evidence>
<dbReference type="InterPro" id="IPR055531">
    <property type="entry name" value="DUF7107"/>
</dbReference>
<dbReference type="Gene3D" id="3.40.50.410">
    <property type="entry name" value="von Willebrand factor, type A domain"/>
    <property type="match status" value="1"/>
</dbReference>
<feature type="domain" description="VWFA" evidence="2">
    <location>
        <begin position="149"/>
        <end position="340"/>
    </location>
</feature>
<dbReference type="EMBL" id="PVNL01000039">
    <property type="protein sequence ID" value="PRQ08644.1"/>
    <property type="molecule type" value="Genomic_DNA"/>
</dbReference>
<dbReference type="OrthoDB" id="5495054at2"/>
<dbReference type="SMART" id="SM00327">
    <property type="entry name" value="VWA"/>
    <property type="match status" value="1"/>
</dbReference>
<feature type="region of interest" description="Disordered" evidence="1">
    <location>
        <begin position="56"/>
        <end position="77"/>
    </location>
</feature>
<proteinExistence type="predicted"/>
<dbReference type="InterPro" id="IPR036465">
    <property type="entry name" value="vWFA_dom_sf"/>
</dbReference>
<dbReference type="InterPro" id="IPR002035">
    <property type="entry name" value="VWF_A"/>
</dbReference>
<reference evidence="3 4" key="1">
    <citation type="submission" date="2018-03" db="EMBL/GenBank/DDBJ databases">
        <title>Draft Genome Sequences of the Obligatory Marine Myxobacteria Enhygromyxa salina SWB007.</title>
        <authorList>
            <person name="Poehlein A."/>
            <person name="Moghaddam J.A."/>
            <person name="Harms H."/>
            <person name="Alanjari M."/>
            <person name="Koenig G.M."/>
            <person name="Daniel R."/>
            <person name="Schaeberle T.F."/>
        </authorList>
    </citation>
    <scope>NUCLEOTIDE SEQUENCE [LARGE SCALE GENOMIC DNA]</scope>
    <source>
        <strain evidence="3 4">SWB007</strain>
    </source>
</reference>